<accession>A0A848J0F2</accession>
<organism evidence="2 3">
    <name type="scientific">Marinigracilibium pacificum</name>
    <dbReference type="NCBI Taxonomy" id="2729599"/>
    <lineage>
        <taxon>Bacteria</taxon>
        <taxon>Pseudomonadati</taxon>
        <taxon>Bacteroidota</taxon>
        <taxon>Cytophagia</taxon>
        <taxon>Cytophagales</taxon>
        <taxon>Flammeovirgaceae</taxon>
        <taxon>Marinigracilibium</taxon>
    </lineage>
</organism>
<dbReference type="RefSeq" id="WP_169678586.1">
    <property type="nucleotide sequence ID" value="NZ_JABBNU010000003.1"/>
</dbReference>
<name>A0A848J0F2_9BACT</name>
<feature type="transmembrane region" description="Helical" evidence="1">
    <location>
        <begin position="21"/>
        <end position="42"/>
    </location>
</feature>
<keyword evidence="3" id="KW-1185">Reference proteome</keyword>
<comment type="caution">
    <text evidence="2">The sequence shown here is derived from an EMBL/GenBank/DDBJ whole genome shotgun (WGS) entry which is preliminary data.</text>
</comment>
<keyword evidence="1" id="KW-0472">Membrane</keyword>
<evidence type="ECO:0000313" key="3">
    <source>
        <dbReference type="Proteomes" id="UP000559010"/>
    </source>
</evidence>
<feature type="transmembrane region" description="Helical" evidence="1">
    <location>
        <begin position="54"/>
        <end position="79"/>
    </location>
</feature>
<evidence type="ECO:0000256" key="1">
    <source>
        <dbReference type="SAM" id="Phobius"/>
    </source>
</evidence>
<dbReference type="EMBL" id="JABBNU010000003">
    <property type="protein sequence ID" value="NMM47749.1"/>
    <property type="molecule type" value="Genomic_DNA"/>
</dbReference>
<sequence>MRPPFENKYAHLIKKDIRNLRSFKLFTWSGLILISYFITAFIDDFLDIEILIFVLYPGIAIILLPSALVFITSSLSLIIDLKEMKSRDRISK</sequence>
<evidence type="ECO:0000313" key="2">
    <source>
        <dbReference type="EMBL" id="NMM47749.1"/>
    </source>
</evidence>
<protein>
    <submittedName>
        <fullName evidence="2">Uncharacterized protein</fullName>
    </submittedName>
</protein>
<gene>
    <name evidence="2" type="ORF">HH304_05005</name>
</gene>
<reference evidence="2 3" key="1">
    <citation type="submission" date="2020-04" db="EMBL/GenBank/DDBJ databases">
        <title>Flammeovirgaceae bacterium KN852 isolated from deep sea.</title>
        <authorList>
            <person name="Zhang D.-C."/>
        </authorList>
    </citation>
    <scope>NUCLEOTIDE SEQUENCE [LARGE SCALE GENOMIC DNA]</scope>
    <source>
        <strain evidence="2 3">KN852</strain>
    </source>
</reference>
<proteinExistence type="predicted"/>
<keyword evidence="1" id="KW-0812">Transmembrane</keyword>
<dbReference type="AlphaFoldDB" id="A0A848J0F2"/>
<keyword evidence="1" id="KW-1133">Transmembrane helix</keyword>
<dbReference type="Proteomes" id="UP000559010">
    <property type="component" value="Unassembled WGS sequence"/>
</dbReference>